<reference evidence="4 5" key="1">
    <citation type="submission" date="2017-06" db="EMBL/GenBank/DDBJ databases">
        <title>Sequencing and comparative analysis of myxobacterial genomes.</title>
        <authorList>
            <person name="Rupp O."/>
            <person name="Goesmann A."/>
            <person name="Sogaard-Andersen L."/>
        </authorList>
    </citation>
    <scope>NUCLEOTIDE SEQUENCE [LARGE SCALE GENOMIC DNA]</scope>
    <source>
        <strain evidence="4 5">DSM 14697</strain>
    </source>
</reference>
<dbReference type="InterPro" id="IPR050639">
    <property type="entry name" value="SSR_resolvase"/>
</dbReference>
<keyword evidence="5" id="KW-1185">Reference proteome</keyword>
<dbReference type="Pfam" id="PF00239">
    <property type="entry name" value="Resolvase"/>
    <property type="match status" value="1"/>
</dbReference>
<dbReference type="Pfam" id="PF13408">
    <property type="entry name" value="Zn_ribbon_recom"/>
    <property type="match status" value="1"/>
</dbReference>
<dbReference type="Proteomes" id="UP000217343">
    <property type="component" value="Chromosome"/>
</dbReference>
<dbReference type="InterPro" id="IPR038109">
    <property type="entry name" value="DNA_bind_recomb_sf"/>
</dbReference>
<dbReference type="SMART" id="SM00857">
    <property type="entry name" value="Resolvase"/>
    <property type="match status" value="1"/>
</dbReference>
<dbReference type="PROSITE" id="PS51737">
    <property type="entry name" value="RECOMBINASE_DNA_BIND"/>
    <property type="match status" value="1"/>
</dbReference>
<name>A0A250JRS6_9BACT</name>
<dbReference type="KEGG" id="mmas:MYMAC_001950"/>
<dbReference type="InterPro" id="IPR006119">
    <property type="entry name" value="Resolv_N"/>
</dbReference>
<dbReference type="Pfam" id="PF07508">
    <property type="entry name" value="Recombinase"/>
    <property type="match status" value="1"/>
</dbReference>
<dbReference type="Gene3D" id="3.90.1750.20">
    <property type="entry name" value="Putative Large Serine Recombinase, Chain B, Domain 2"/>
    <property type="match status" value="1"/>
</dbReference>
<evidence type="ECO:0000256" key="1">
    <source>
        <dbReference type="SAM" id="Coils"/>
    </source>
</evidence>
<evidence type="ECO:0000313" key="4">
    <source>
        <dbReference type="EMBL" id="ATB46358.1"/>
    </source>
</evidence>
<sequence>MRKSKSPPSDVKRCAIYTRKSTAAGLEMEFNSLDAQRESCVAYVRRQPGWVLVDESYDDGGFTGANMERPAFQRLLQDVDAGRVDVVVVYKVDRLSRSLLDFAKVMERFNAAGASFVSVTQNFSTADAMGRLTLNMLMSFAEFEREMISERTRDKVAAARRKGKWTGGRAPLGYEVKDKRLVVNEYEAVVVREAFELYLQHQHASAVARLLNEKGRTTKRHEAQSGATRAARRWTTQDVLRLLRSPLYVGFVPYGGETHPGEHPAIVDRATFHRVQDMLEGPGLQYHGRNPDYVLRGLLRCGLCGEAMTPGSTRKGTREYRYYRCCTRDKQGKEGCRAAPLPAAALEDFVVTQLREVSVGEGFAAQVHARLTARMEDRYKALRAERAQLPRDLARRAEESGKWVDSLSKLEGPARRLAEEKLTAAEEEVAGMRKRLAEVERALDAMEGEKVEAAWVAQALADFDAVWDALTATNRGRLLRALVGRVVVDEATGRVDVHLSHAGEAVALGREGVAA</sequence>
<organism evidence="4 5">
    <name type="scientific">Corallococcus macrosporus DSM 14697</name>
    <dbReference type="NCBI Taxonomy" id="1189310"/>
    <lineage>
        <taxon>Bacteria</taxon>
        <taxon>Pseudomonadati</taxon>
        <taxon>Myxococcota</taxon>
        <taxon>Myxococcia</taxon>
        <taxon>Myxococcales</taxon>
        <taxon>Cystobacterineae</taxon>
        <taxon>Myxococcaceae</taxon>
        <taxon>Corallococcus</taxon>
    </lineage>
</organism>
<dbReference type="EMBL" id="CP022203">
    <property type="protein sequence ID" value="ATB46358.1"/>
    <property type="molecule type" value="Genomic_DNA"/>
</dbReference>
<dbReference type="SUPFAM" id="SSF53041">
    <property type="entry name" value="Resolvase-like"/>
    <property type="match status" value="1"/>
</dbReference>
<dbReference type="PANTHER" id="PTHR30461">
    <property type="entry name" value="DNA-INVERTASE FROM LAMBDOID PROPHAGE"/>
    <property type="match status" value="1"/>
</dbReference>
<dbReference type="GO" id="GO:0000150">
    <property type="term" value="F:DNA strand exchange activity"/>
    <property type="evidence" value="ECO:0007669"/>
    <property type="project" value="InterPro"/>
</dbReference>
<dbReference type="RefSeq" id="WP_095957908.1">
    <property type="nucleotide sequence ID" value="NZ_CP022203.1"/>
</dbReference>
<dbReference type="OrthoDB" id="7277848at2"/>
<evidence type="ECO:0000259" key="3">
    <source>
        <dbReference type="PROSITE" id="PS51737"/>
    </source>
</evidence>
<dbReference type="PANTHER" id="PTHR30461:SF23">
    <property type="entry name" value="DNA RECOMBINASE-RELATED"/>
    <property type="match status" value="1"/>
</dbReference>
<dbReference type="InterPro" id="IPR025827">
    <property type="entry name" value="Zn_ribbon_recom_dom"/>
</dbReference>
<dbReference type="InterPro" id="IPR011109">
    <property type="entry name" value="DNA_bind_recombinase_dom"/>
</dbReference>
<feature type="coiled-coil region" evidence="1">
    <location>
        <begin position="415"/>
        <end position="449"/>
    </location>
</feature>
<feature type="domain" description="Recombinase" evidence="3">
    <location>
        <begin position="171"/>
        <end position="285"/>
    </location>
</feature>
<evidence type="ECO:0000313" key="5">
    <source>
        <dbReference type="Proteomes" id="UP000217343"/>
    </source>
</evidence>
<dbReference type="CDD" id="cd03768">
    <property type="entry name" value="SR_ResInv"/>
    <property type="match status" value="1"/>
</dbReference>
<evidence type="ECO:0000259" key="2">
    <source>
        <dbReference type="PROSITE" id="PS51736"/>
    </source>
</evidence>
<dbReference type="PROSITE" id="PS51736">
    <property type="entry name" value="RECOMBINASES_3"/>
    <property type="match status" value="1"/>
</dbReference>
<gene>
    <name evidence="4" type="ORF">MYMAC_001950</name>
</gene>
<dbReference type="InterPro" id="IPR036162">
    <property type="entry name" value="Resolvase-like_N_sf"/>
</dbReference>
<dbReference type="AlphaFoldDB" id="A0A250JRS6"/>
<feature type="domain" description="Resolvase/invertase-type recombinase catalytic" evidence="2">
    <location>
        <begin position="13"/>
        <end position="163"/>
    </location>
</feature>
<dbReference type="Gene3D" id="3.40.50.1390">
    <property type="entry name" value="Resolvase, N-terminal catalytic domain"/>
    <property type="match status" value="1"/>
</dbReference>
<proteinExistence type="predicted"/>
<keyword evidence="1" id="KW-0175">Coiled coil</keyword>
<dbReference type="GO" id="GO:0003677">
    <property type="term" value="F:DNA binding"/>
    <property type="evidence" value="ECO:0007669"/>
    <property type="project" value="InterPro"/>
</dbReference>
<protein>
    <submittedName>
        <fullName evidence="4">Resolvase</fullName>
    </submittedName>
</protein>
<accession>A0A250JRS6</accession>